<feature type="compositionally biased region" description="Pro residues" evidence="1">
    <location>
        <begin position="28"/>
        <end position="39"/>
    </location>
</feature>
<dbReference type="Proteomes" id="UP000697995">
    <property type="component" value="Unassembled WGS sequence"/>
</dbReference>
<accession>A0ABS1CXK3</accession>
<evidence type="ECO:0000313" key="3">
    <source>
        <dbReference type="Proteomes" id="UP000697995"/>
    </source>
</evidence>
<proteinExistence type="predicted"/>
<name>A0ABS1CXK3_9PROT</name>
<gene>
    <name evidence="2" type="ORF">CKO45_12860</name>
</gene>
<evidence type="ECO:0000313" key="2">
    <source>
        <dbReference type="EMBL" id="MBK1659124.1"/>
    </source>
</evidence>
<sequence>MAPGPRTSLPRSRGLPWAAVNGTFHIGPDPPRPPEPEFGPPTALFRDVFAPGLDQAMRAFHASGGDVDLGFDA</sequence>
<protein>
    <submittedName>
        <fullName evidence="2">Uncharacterized protein</fullName>
    </submittedName>
</protein>
<dbReference type="EMBL" id="NRSG01000084">
    <property type="protein sequence ID" value="MBK1659124.1"/>
    <property type="molecule type" value="Genomic_DNA"/>
</dbReference>
<keyword evidence="3" id="KW-1185">Reference proteome</keyword>
<organism evidence="2 3">
    <name type="scientific">Paracraurococcus ruber</name>
    <dbReference type="NCBI Taxonomy" id="77675"/>
    <lineage>
        <taxon>Bacteria</taxon>
        <taxon>Pseudomonadati</taxon>
        <taxon>Pseudomonadota</taxon>
        <taxon>Alphaproteobacteria</taxon>
        <taxon>Acetobacterales</taxon>
        <taxon>Roseomonadaceae</taxon>
        <taxon>Paracraurococcus</taxon>
    </lineage>
</organism>
<evidence type="ECO:0000256" key="1">
    <source>
        <dbReference type="SAM" id="MobiDB-lite"/>
    </source>
</evidence>
<comment type="caution">
    <text evidence="2">The sequence shown here is derived from an EMBL/GenBank/DDBJ whole genome shotgun (WGS) entry which is preliminary data.</text>
</comment>
<reference evidence="2 3" key="1">
    <citation type="journal article" date="2020" name="Microorganisms">
        <title>Osmotic Adaptation and Compatible Solute Biosynthesis of Phototrophic Bacteria as Revealed from Genome Analyses.</title>
        <authorList>
            <person name="Imhoff J.F."/>
            <person name="Rahn T."/>
            <person name="Kunzel S."/>
            <person name="Keller A."/>
            <person name="Neulinger S.C."/>
        </authorList>
    </citation>
    <scope>NUCLEOTIDE SEQUENCE [LARGE SCALE GENOMIC DNA]</scope>
    <source>
        <strain evidence="2 3">DSM 15382</strain>
    </source>
</reference>
<dbReference type="RefSeq" id="WP_133220465.1">
    <property type="nucleotide sequence ID" value="NZ_NRSG01000084.1"/>
</dbReference>
<feature type="region of interest" description="Disordered" evidence="1">
    <location>
        <begin position="20"/>
        <end position="40"/>
    </location>
</feature>